<dbReference type="InterPro" id="IPR043548">
    <property type="entry name" value="PIKfyve"/>
</dbReference>
<dbReference type="Pfam" id="PF01363">
    <property type="entry name" value="FYVE"/>
    <property type="match status" value="1"/>
</dbReference>
<evidence type="ECO:0000256" key="8">
    <source>
        <dbReference type="ARBA" id="ARBA00022771"/>
    </source>
</evidence>
<dbReference type="InterPro" id="IPR036390">
    <property type="entry name" value="WH_DNA-bd_sf"/>
</dbReference>
<dbReference type="Gene3D" id="3.30.40.10">
    <property type="entry name" value="Zinc/RING finger domain, C3HC4 (zinc finger)"/>
    <property type="match status" value="1"/>
</dbReference>
<dbReference type="PROSITE" id="PS50186">
    <property type="entry name" value="DEP"/>
    <property type="match status" value="1"/>
</dbReference>
<feature type="compositionally biased region" description="Gly residues" evidence="16">
    <location>
        <begin position="286"/>
        <end position="300"/>
    </location>
</feature>
<evidence type="ECO:0000256" key="14">
    <source>
        <dbReference type="PROSITE-ProRule" id="PRU00091"/>
    </source>
</evidence>
<dbReference type="GO" id="GO:0000285">
    <property type="term" value="F:1-phosphatidylinositol-3-phosphate 5-kinase activity"/>
    <property type="evidence" value="ECO:0007669"/>
    <property type="project" value="UniProtKB-EC"/>
</dbReference>
<dbReference type="FunFam" id="3.50.7.10:FF:000007">
    <property type="entry name" value="1-phosphatidylinositol 3-phosphate 5-kinase isoform X1"/>
    <property type="match status" value="1"/>
</dbReference>
<dbReference type="Gene3D" id="3.50.7.10">
    <property type="entry name" value="GroEL"/>
    <property type="match status" value="1"/>
</dbReference>
<feature type="compositionally biased region" description="Pro residues" evidence="16">
    <location>
        <begin position="1459"/>
        <end position="1469"/>
    </location>
</feature>
<evidence type="ECO:0000256" key="3">
    <source>
        <dbReference type="ARBA" id="ARBA00022553"/>
    </source>
</evidence>
<feature type="compositionally biased region" description="Low complexity" evidence="16">
    <location>
        <begin position="1948"/>
        <end position="1958"/>
    </location>
</feature>
<feature type="compositionally biased region" description="Low complexity" evidence="16">
    <location>
        <begin position="46"/>
        <end position="57"/>
    </location>
</feature>
<dbReference type="PANTHER" id="PTHR46715">
    <property type="entry name" value="1-PHOSPHATIDYLINOSITOL 3-PHOSPHATE 5-KINASE"/>
    <property type="match status" value="1"/>
</dbReference>
<dbReference type="EC" id="2.7.1.150" evidence="2"/>
<dbReference type="GO" id="GO:0005524">
    <property type="term" value="F:ATP binding"/>
    <property type="evidence" value="ECO:0007669"/>
    <property type="project" value="UniProtKB-UniRule"/>
</dbReference>
<dbReference type="PANTHER" id="PTHR46715:SF1">
    <property type="entry name" value="1-PHOSPHATIDYLINOSITOL 3-PHOSPHATE 5-KINASE"/>
    <property type="match status" value="1"/>
</dbReference>
<feature type="compositionally biased region" description="Gly residues" evidence="16">
    <location>
        <begin position="491"/>
        <end position="509"/>
    </location>
</feature>
<reference evidence="20 21" key="1">
    <citation type="submission" date="2024-03" db="EMBL/GenBank/DDBJ databases">
        <title>The genome assembly and annotation of the cricket Gryllus longicercus Weissman &amp; Gray.</title>
        <authorList>
            <person name="Szrajer S."/>
            <person name="Gray D."/>
            <person name="Ylla G."/>
        </authorList>
    </citation>
    <scope>NUCLEOTIDE SEQUENCE [LARGE SCALE GENOMIC DNA]</scope>
    <source>
        <strain evidence="20">DAG 2021-001</strain>
        <tissue evidence="20">Whole body minus gut</tissue>
    </source>
</reference>
<feature type="domain" description="PIPK" evidence="19">
    <location>
        <begin position="2031"/>
        <end position="2372"/>
    </location>
</feature>
<feature type="region of interest" description="Disordered" evidence="16">
    <location>
        <begin position="948"/>
        <end position="1153"/>
    </location>
</feature>
<dbReference type="GO" id="GO:0035556">
    <property type="term" value="P:intracellular signal transduction"/>
    <property type="evidence" value="ECO:0007669"/>
    <property type="project" value="InterPro"/>
</dbReference>
<keyword evidence="7" id="KW-0967">Endosome</keyword>
<feature type="compositionally biased region" description="Basic and acidic residues" evidence="16">
    <location>
        <begin position="1100"/>
        <end position="1113"/>
    </location>
</feature>
<comment type="catalytic activity">
    <reaction evidence="13">
        <text>a 1,2-diacyl-sn-glycero-3-phospho-(1D-myo-inositol-3-phosphate) + ATP = a 1,2-diacyl-sn-glycero-3-phospho-(1D-myo-inositol-3,5-bisphosphate) + ADP + H(+)</text>
        <dbReference type="Rhea" id="RHEA:13609"/>
        <dbReference type="ChEBI" id="CHEBI:15378"/>
        <dbReference type="ChEBI" id="CHEBI:30616"/>
        <dbReference type="ChEBI" id="CHEBI:57923"/>
        <dbReference type="ChEBI" id="CHEBI:58088"/>
        <dbReference type="ChEBI" id="CHEBI:456216"/>
        <dbReference type="EC" id="2.7.1.150"/>
    </reaction>
    <physiologicalReaction direction="left-to-right" evidence="13">
        <dbReference type="Rhea" id="RHEA:13610"/>
    </physiologicalReaction>
</comment>
<evidence type="ECO:0000256" key="12">
    <source>
        <dbReference type="ARBA" id="ARBA00023136"/>
    </source>
</evidence>
<feature type="compositionally biased region" description="Polar residues" evidence="16">
    <location>
        <begin position="1816"/>
        <end position="1825"/>
    </location>
</feature>
<feature type="region of interest" description="Disordered" evidence="16">
    <location>
        <begin position="1298"/>
        <end position="1366"/>
    </location>
</feature>
<dbReference type="PROSITE" id="PS50178">
    <property type="entry name" value="ZF_FYVE"/>
    <property type="match status" value="1"/>
</dbReference>
<feature type="compositionally biased region" description="Low complexity" evidence="16">
    <location>
        <begin position="1314"/>
        <end position="1341"/>
    </location>
</feature>
<evidence type="ECO:0000256" key="15">
    <source>
        <dbReference type="PROSITE-ProRule" id="PRU00781"/>
    </source>
</evidence>
<dbReference type="Gene3D" id="1.10.10.10">
    <property type="entry name" value="Winged helix-like DNA-binding domain superfamily/Winged helix DNA-binding domain"/>
    <property type="match status" value="1"/>
</dbReference>
<evidence type="ECO:0000256" key="4">
    <source>
        <dbReference type="ARBA" id="ARBA00022679"/>
    </source>
</evidence>
<dbReference type="Pfam" id="PF00118">
    <property type="entry name" value="Cpn60_TCP1"/>
    <property type="match status" value="1"/>
</dbReference>
<keyword evidence="21" id="KW-1185">Reference proteome</keyword>
<comment type="subcellular location">
    <subcellularLocation>
        <location evidence="1">Endosome membrane</location>
    </subcellularLocation>
</comment>
<feature type="domain" description="FYVE-type" evidence="17">
    <location>
        <begin position="156"/>
        <end position="216"/>
    </location>
</feature>
<gene>
    <name evidence="20" type="ORF">R5R35_014195</name>
</gene>
<dbReference type="PROSITE" id="PS51455">
    <property type="entry name" value="PIPK"/>
    <property type="match status" value="1"/>
</dbReference>
<dbReference type="CDD" id="cd17300">
    <property type="entry name" value="PIPKc_PIKfyve"/>
    <property type="match status" value="1"/>
</dbReference>
<feature type="compositionally biased region" description="Low complexity" evidence="16">
    <location>
        <begin position="1737"/>
        <end position="1765"/>
    </location>
</feature>
<dbReference type="EMBL" id="JAZDUA010000085">
    <property type="protein sequence ID" value="KAK7868871.1"/>
    <property type="molecule type" value="Genomic_DNA"/>
</dbReference>
<dbReference type="InterPro" id="IPR027484">
    <property type="entry name" value="PInositol-4-P-5-kinase_N"/>
</dbReference>
<evidence type="ECO:0000259" key="17">
    <source>
        <dbReference type="PROSITE" id="PS50178"/>
    </source>
</evidence>
<feature type="compositionally biased region" description="Basic and acidic residues" evidence="16">
    <location>
        <begin position="1002"/>
        <end position="1014"/>
    </location>
</feature>
<feature type="compositionally biased region" description="Low complexity" evidence="16">
    <location>
        <begin position="603"/>
        <end position="638"/>
    </location>
</feature>
<dbReference type="CDD" id="cd03334">
    <property type="entry name" value="Fab1_TCP"/>
    <property type="match status" value="1"/>
</dbReference>
<feature type="compositionally biased region" description="Low complexity" evidence="16">
    <location>
        <begin position="424"/>
        <end position="451"/>
    </location>
</feature>
<dbReference type="Proteomes" id="UP001378592">
    <property type="component" value="Unassembled WGS sequence"/>
</dbReference>
<keyword evidence="4 15" id="KW-0808">Transferase</keyword>
<accession>A0AAN9VU82</accession>
<feature type="compositionally biased region" description="Polar residues" evidence="16">
    <location>
        <begin position="1"/>
        <end position="12"/>
    </location>
</feature>
<dbReference type="SUPFAM" id="SSF46785">
    <property type="entry name" value="Winged helix' DNA-binding domain"/>
    <property type="match status" value="1"/>
</dbReference>
<dbReference type="InterPro" id="IPR000591">
    <property type="entry name" value="DEP_dom"/>
</dbReference>
<evidence type="ECO:0000256" key="7">
    <source>
        <dbReference type="ARBA" id="ARBA00022753"/>
    </source>
</evidence>
<dbReference type="InterPro" id="IPR011011">
    <property type="entry name" value="Znf_FYVE_PHD"/>
</dbReference>
<feature type="compositionally biased region" description="Acidic residues" evidence="16">
    <location>
        <begin position="537"/>
        <end position="554"/>
    </location>
</feature>
<keyword evidence="12" id="KW-0472">Membrane</keyword>
<evidence type="ECO:0000256" key="10">
    <source>
        <dbReference type="ARBA" id="ARBA00022833"/>
    </source>
</evidence>
<feature type="compositionally biased region" description="Pro residues" evidence="16">
    <location>
        <begin position="473"/>
        <end position="490"/>
    </location>
</feature>
<feature type="compositionally biased region" description="Gly residues" evidence="16">
    <location>
        <begin position="2079"/>
        <end position="2089"/>
    </location>
</feature>
<feature type="compositionally biased region" description="Pro residues" evidence="16">
    <location>
        <begin position="1342"/>
        <end position="1362"/>
    </location>
</feature>
<sequence>MSRNLESSTQLTEFAPLSPEPHQPAVGLFLSRIFKFNRGGFFAGGSPPESAPAAEGAGARGGAENNGGAWAAAAAGGGGGGRAVSEPPSAGASPPAAATPPPPAPAPDGAPPFPVDAADGRSLPNVLKRISNLLALKSSGLQAYKDTDFKQYWMPDSVSKECYDCGERFTTFRRRHHCRVCGQIFCARCCGQEIPGKIMGCTGDLRVCTYCSKVVLSYLQSADMSADLSADLRALSEDLQSRLGGGASAAGVGGLLACAGAEAGACADGASGAAAAGGVGAGAGGAAAGAEGGGAPGEAGAGAAARARRASAQEDRFGGRAPAAPAVPASAAPAPPQLSAEERARALRRSTSLRALHAQLTRSPGALPLRAPHASRLSLRAARPHAPAFSGADLVDWLRARGHAASRAQAAALAQALLDGGFLQSVSTSSSSSSSSSSSHTASSDSGASVNGSGGGGLCFLPGGDVFEDGPAPYRPLPPPPMPPPSPPPGGSGRAGSGSGRGAGAGGAKAHGRASSGDSVGSQDAIWGTQDSLGTDSEPECPASEDGDAAEGDSGDGTSGSPAGDSEAGGEGEGREDDSFSLPSSGSTFYLDLNVESSTVSLSRPRASASASASPSPAAVSPPGAASPAAPAGAPAPARARHTDAPALSAEALPPALFDAQGDASATPAAAEEEAARDRLQEAYAQHEAALLRQLLRAEGLSAAWEEVLLPLVGAAADVVRPPAAADCADMDVRRYVQFKKVSGGARADCRLVRGLVCTKNVSHRAMPRRIAHPRILCVGCAVAFQRVEGRLQSLEPLLLGEREYLRNVVARLAALRPSLVLVARGVARPAQELLLAAGVALALNVKASVLARVARCTGADVLDSVDAHVARPRLGTCRLFSLHTFRRGPHDADKTLLFLEGCAAPRLGATVLLRGGGDAELRRVKRVAQLMLLARYGGRLERAFLLAEGARPPSPPAAPRFCADDDDDDEDDGPIAAAHGDARRASAQDSEELPSNNSEQVDTKRENSKKARNENSSSSTRQSDKESEPKKGEDATRKENETDDIWLTTSTKKKRSSEEEAEDEEELWTKSPLKKEPPAPPPPSDSDNASEGPRSRASSRPERSPGEERRAPAEAVCDFSDPLRRAADDDAAGGAGGGAGGAGGEAGAPDGGDALKPLPLLLAGEGEPVLGARPLPVAPLPRANRFREALAGTLLAASPFLLFPVPRLETEAGRACALWRYLPRDLFWSAQFSPAPPQAASASSAGQAEQAAAPPGLELRAAHPFVRARLTSAAGSREVQALLAHFRACGGRLPLPPPCPDAQPAGPAPAPAPNGAANAHAHAHAPAAGGAPPDSPAAGDAPPPPPPAPAAPQPPPPPPDALDPRNHQHMAVLFCSYAVVSSAAPAFCVDPWVVHMDLYDAMSDVSLERFLERHCFRARDFRCPKEACEAPLPHHVRRFVHDGACVTLSVRELQRPLAPAPAPAPAPKAAPNTDDPNDLDAGGGAGEGEPVLAWSWCARCNAASPIAPLSADARALSFAKFLELRFHAPGYRRRGASACAHSLHRDHVLCLARRNIVASFQYASVPQWEVALPPPVVTLGAAPQQRAAVIEELKQLALRGYELFSSVLERLCALSADTDVSPLKAQLAREQAAYKARIEEIQLRLTSPTLETRRLEATAPGGAGAAGAAGVAAAERDVQRLMWPIEDALVSLKRGVADAVEAWNTRLLDAAAAASAAARRRTGPEGSASPAPPAAERPVSPALEPDAALGPPSPPGDGDAAPAAGAPAAAAALVAGGGGGDAGATAGDDAAPLDAAPPRPDLVLVQPNDVPEATGTASRPSSVSDAADGVPVPVATPLEASTASAATSSSDDKPAQKIVKSLLSQLLPSAGAGPPLQSPLSPAEHPLAGQGWAPPVVVYEAEPSSVVACALASPDYRRALDELRRAANAKACPEQPSPSPLHKRRSASSNVSSSGASSGAGGGASSATSGSAAAAGEGDASSATPSSSACGESGAGGAGAGAAGGGGGAAQAGARRSGVLSFLRGAGGGAGGARVDGVQYRPAGAAPPEQAPAAPAPPPDQSPAAAQAAQQKDDDAGGSRGGGRGTGGAAQHHVEVQFADGGAVFFCRVYFAAQFLSLRAAVLPAGEEAFVRSLARCVQWAARGGKSGSSFCKTRDDRFVLKEMSRLEMQLFLDFAPHYFSHVHNSLAASRPTLLGKIVGVFRIKVRATGGSTMASNLLVMENLFFRRHVTHKFDLKGSMRNRLAETLPDHRAGTGELVLLDENLLKMTCDSPLYVYPHSKAVLMQAIHSDTEFLAAQAVMDYSLLVGLDQERHELVVGIIDYIRTFTWDKKLEAMVKYYGQLGGGQARLPTVVSPEVYRNRFIDAMHRYFLPVPDRWTHLGRGLVEGAY</sequence>
<dbReference type="SMART" id="SM00330">
    <property type="entry name" value="PIPKc"/>
    <property type="match status" value="1"/>
</dbReference>
<feature type="compositionally biased region" description="Low complexity" evidence="16">
    <location>
        <begin position="1086"/>
        <end position="1099"/>
    </location>
</feature>
<dbReference type="SMART" id="SM00049">
    <property type="entry name" value="DEP"/>
    <property type="match status" value="1"/>
</dbReference>
<feature type="compositionally biased region" description="Pro residues" evidence="16">
    <location>
        <begin position="1298"/>
        <end position="1313"/>
    </location>
</feature>
<keyword evidence="9 15" id="KW-0418">Kinase</keyword>
<feature type="region of interest" description="Disordered" evidence="16">
    <location>
        <begin position="46"/>
        <end position="118"/>
    </location>
</feature>
<evidence type="ECO:0000256" key="1">
    <source>
        <dbReference type="ARBA" id="ARBA00004608"/>
    </source>
</evidence>
<comment type="caution">
    <text evidence="20">The sequence shown here is derived from an EMBL/GenBank/DDBJ whole genome shotgun (WGS) entry which is preliminary data.</text>
</comment>
<feature type="region of interest" description="Disordered" evidence="16">
    <location>
        <begin position="424"/>
        <end position="643"/>
    </location>
</feature>
<dbReference type="Gene3D" id="3.30.800.10">
    <property type="entry name" value="Phosphatidylinositol Phosphate Kinase II Beta"/>
    <property type="match status" value="1"/>
</dbReference>
<feature type="region of interest" description="Disordered" evidence="16">
    <location>
        <begin position="1778"/>
        <end position="1833"/>
    </location>
</feature>
<name>A0AAN9VU82_9ORTH</name>
<organism evidence="20 21">
    <name type="scientific">Gryllus longicercus</name>
    <dbReference type="NCBI Taxonomy" id="2509291"/>
    <lineage>
        <taxon>Eukaryota</taxon>
        <taxon>Metazoa</taxon>
        <taxon>Ecdysozoa</taxon>
        <taxon>Arthropoda</taxon>
        <taxon>Hexapoda</taxon>
        <taxon>Insecta</taxon>
        <taxon>Pterygota</taxon>
        <taxon>Neoptera</taxon>
        <taxon>Polyneoptera</taxon>
        <taxon>Orthoptera</taxon>
        <taxon>Ensifera</taxon>
        <taxon>Gryllidea</taxon>
        <taxon>Grylloidea</taxon>
        <taxon>Gryllidae</taxon>
        <taxon>Gryllinae</taxon>
        <taxon>Gryllus</taxon>
    </lineage>
</organism>
<feature type="compositionally biased region" description="Gly residues" evidence="16">
    <location>
        <begin position="1994"/>
        <end position="2011"/>
    </location>
</feature>
<dbReference type="InterPro" id="IPR000306">
    <property type="entry name" value="Znf_FYVE"/>
</dbReference>
<dbReference type="Pfam" id="PF01504">
    <property type="entry name" value="PIP5K"/>
    <property type="match status" value="1"/>
</dbReference>
<feature type="compositionally biased region" description="Acidic residues" evidence="16">
    <location>
        <begin position="965"/>
        <end position="974"/>
    </location>
</feature>
<dbReference type="InterPro" id="IPR044769">
    <property type="entry name" value="PIKfyve_PIPKc"/>
</dbReference>
<feature type="compositionally biased region" description="Low complexity" evidence="16">
    <location>
        <begin position="1784"/>
        <end position="1795"/>
    </location>
</feature>
<evidence type="ECO:0000256" key="6">
    <source>
        <dbReference type="ARBA" id="ARBA00022741"/>
    </source>
</evidence>
<dbReference type="FunFam" id="3.30.40.10:FF:000057">
    <property type="entry name" value="1-phosphatidylinositol 3-phosphate 5-kinase isoform X1"/>
    <property type="match status" value="1"/>
</dbReference>
<evidence type="ECO:0000259" key="18">
    <source>
        <dbReference type="PROSITE" id="PS50186"/>
    </source>
</evidence>
<feature type="region of interest" description="Disordered" evidence="16">
    <location>
        <begin position="286"/>
        <end position="340"/>
    </location>
</feature>
<evidence type="ECO:0000256" key="5">
    <source>
        <dbReference type="ARBA" id="ARBA00022723"/>
    </source>
</evidence>
<feature type="compositionally biased region" description="Low complexity" evidence="16">
    <location>
        <begin position="1966"/>
        <end position="1984"/>
    </location>
</feature>
<feature type="domain" description="DEP" evidence="18">
    <location>
        <begin position="388"/>
        <end position="426"/>
    </location>
</feature>
<evidence type="ECO:0000313" key="21">
    <source>
        <dbReference type="Proteomes" id="UP001378592"/>
    </source>
</evidence>
<keyword evidence="8 14" id="KW-0863">Zinc-finger</keyword>
<feature type="region of interest" description="Disordered" evidence="16">
    <location>
        <begin position="1"/>
        <end position="20"/>
    </location>
</feature>
<evidence type="ECO:0000256" key="2">
    <source>
        <dbReference type="ARBA" id="ARBA00012009"/>
    </source>
</evidence>
<evidence type="ECO:0000259" key="19">
    <source>
        <dbReference type="PROSITE" id="PS51455"/>
    </source>
</evidence>
<dbReference type="InterPro" id="IPR002423">
    <property type="entry name" value="Cpn60/GroEL/TCP-1"/>
</dbReference>
<evidence type="ECO:0000256" key="13">
    <source>
        <dbReference type="ARBA" id="ARBA00052820"/>
    </source>
</evidence>
<dbReference type="Gene3D" id="3.30.810.10">
    <property type="entry name" value="2-Layer Sandwich"/>
    <property type="match status" value="1"/>
</dbReference>
<evidence type="ECO:0000256" key="11">
    <source>
        <dbReference type="ARBA" id="ARBA00022840"/>
    </source>
</evidence>
<keyword evidence="10" id="KW-0862">Zinc</keyword>
<dbReference type="GO" id="GO:1903426">
    <property type="term" value="P:regulation of reactive oxygen species biosynthetic process"/>
    <property type="evidence" value="ECO:0007669"/>
    <property type="project" value="TreeGrafter"/>
</dbReference>
<keyword evidence="5" id="KW-0479">Metal-binding</keyword>
<feature type="compositionally biased region" description="Basic and acidic residues" evidence="16">
    <location>
        <begin position="1023"/>
        <end position="1041"/>
    </location>
</feature>
<dbReference type="GO" id="GO:0046488">
    <property type="term" value="P:phosphatidylinositol metabolic process"/>
    <property type="evidence" value="ECO:0007669"/>
    <property type="project" value="UniProtKB-UniRule"/>
</dbReference>
<keyword evidence="11 15" id="KW-0067">ATP-binding</keyword>
<proteinExistence type="predicted"/>
<feature type="region of interest" description="Disordered" evidence="16">
    <location>
        <begin position="2032"/>
        <end position="2090"/>
    </location>
</feature>
<dbReference type="SUPFAM" id="SSF57903">
    <property type="entry name" value="FYVE/PHD zinc finger"/>
    <property type="match status" value="1"/>
</dbReference>
<feature type="compositionally biased region" description="Pro residues" evidence="16">
    <location>
        <begin position="97"/>
        <end position="114"/>
    </location>
</feature>
<dbReference type="InterPro" id="IPR002498">
    <property type="entry name" value="PInositol-4-P-4/5-kinase_core"/>
</dbReference>
<dbReference type="GO" id="GO:0010008">
    <property type="term" value="C:endosome membrane"/>
    <property type="evidence" value="ECO:0007669"/>
    <property type="project" value="UniProtKB-SubCell"/>
</dbReference>
<feature type="compositionally biased region" description="Low complexity" evidence="16">
    <location>
        <begin position="321"/>
        <end position="332"/>
    </location>
</feature>
<dbReference type="GO" id="GO:0032438">
    <property type="term" value="P:melanosome organization"/>
    <property type="evidence" value="ECO:0007669"/>
    <property type="project" value="TreeGrafter"/>
</dbReference>
<dbReference type="InterPro" id="IPR027409">
    <property type="entry name" value="GroEL-like_apical_dom_sf"/>
</dbReference>
<keyword evidence="6 15" id="KW-0547">Nucleotide-binding</keyword>
<feature type="region of interest" description="Disordered" evidence="16">
    <location>
        <begin position="1719"/>
        <end position="1765"/>
    </location>
</feature>
<dbReference type="InterPro" id="IPR017455">
    <property type="entry name" value="Znf_FYVE-rel"/>
</dbReference>
<dbReference type="GO" id="GO:0008270">
    <property type="term" value="F:zinc ion binding"/>
    <property type="evidence" value="ECO:0007669"/>
    <property type="project" value="UniProtKB-KW"/>
</dbReference>
<dbReference type="GO" id="GO:0090385">
    <property type="term" value="P:phagosome-lysosome fusion"/>
    <property type="evidence" value="ECO:0007669"/>
    <property type="project" value="TreeGrafter"/>
</dbReference>
<feature type="compositionally biased region" description="Low complexity" evidence="16">
    <location>
        <begin position="2043"/>
        <end position="2054"/>
    </location>
</feature>
<feature type="region of interest" description="Disordered" evidence="16">
    <location>
        <begin position="1458"/>
        <end position="1485"/>
    </location>
</feature>
<dbReference type="FunFam" id="3.30.810.10:FF:000001">
    <property type="entry name" value="1-phosphatidylinositol 3-phosphate 5-kinase FAB1"/>
    <property type="match status" value="1"/>
</dbReference>
<dbReference type="CDD" id="cd15725">
    <property type="entry name" value="FYVE_PIKfyve_Fab1"/>
    <property type="match status" value="1"/>
</dbReference>
<protein>
    <recommendedName>
        <fullName evidence="2">1-phosphatidylinositol-3-phosphate 5-kinase</fullName>
        <ecNumber evidence="2">2.7.1.150</ecNumber>
    </recommendedName>
</protein>
<dbReference type="InterPro" id="IPR013083">
    <property type="entry name" value="Znf_RING/FYVE/PHD"/>
</dbReference>
<evidence type="ECO:0000256" key="16">
    <source>
        <dbReference type="SAM" id="MobiDB-lite"/>
    </source>
</evidence>
<feature type="compositionally biased region" description="Gly residues" evidence="16">
    <location>
        <begin position="1134"/>
        <end position="1151"/>
    </location>
</feature>
<feature type="region of interest" description="Disordered" evidence="16">
    <location>
        <begin position="1928"/>
        <end position="2012"/>
    </location>
</feature>
<dbReference type="InterPro" id="IPR027483">
    <property type="entry name" value="PInositol-4-P-4/5-kinase_C_sf"/>
</dbReference>
<keyword evidence="3" id="KW-0597">Phosphoprotein</keyword>
<evidence type="ECO:0000313" key="20">
    <source>
        <dbReference type="EMBL" id="KAK7868871.1"/>
    </source>
</evidence>
<dbReference type="InterPro" id="IPR036388">
    <property type="entry name" value="WH-like_DNA-bd_sf"/>
</dbReference>
<dbReference type="SMART" id="SM00064">
    <property type="entry name" value="FYVE"/>
    <property type="match status" value="1"/>
</dbReference>
<dbReference type="SUPFAM" id="SSF52029">
    <property type="entry name" value="GroEL apical domain-like"/>
    <property type="match status" value="1"/>
</dbReference>
<feature type="compositionally biased region" description="Low complexity" evidence="16">
    <location>
        <begin position="83"/>
        <end position="96"/>
    </location>
</feature>
<dbReference type="SUPFAM" id="SSF56104">
    <property type="entry name" value="SAICAR synthase-like"/>
    <property type="match status" value="1"/>
</dbReference>
<evidence type="ECO:0000256" key="9">
    <source>
        <dbReference type="ARBA" id="ARBA00022777"/>
    </source>
</evidence>
<dbReference type="GO" id="GO:0052810">
    <property type="term" value="F:1-phosphatidylinositol-5-kinase activity"/>
    <property type="evidence" value="ECO:0007669"/>
    <property type="project" value="UniProtKB-ARBA"/>
</dbReference>